<accession>A0ABW7N0K9</accession>
<keyword evidence="1" id="KW-0732">Signal</keyword>
<feature type="non-terminal residue" evidence="2">
    <location>
        <position position="269"/>
    </location>
</feature>
<proteinExistence type="predicted"/>
<keyword evidence="3" id="KW-1185">Reference proteome</keyword>
<evidence type="ECO:0000313" key="2">
    <source>
        <dbReference type="EMBL" id="MFH6772616.1"/>
    </source>
</evidence>
<comment type="caution">
    <text evidence="2">The sequence shown here is derived from an EMBL/GenBank/DDBJ whole genome shotgun (WGS) entry which is preliminary data.</text>
</comment>
<evidence type="ECO:0000313" key="3">
    <source>
        <dbReference type="Proteomes" id="UP001610100"/>
    </source>
</evidence>
<evidence type="ECO:0000256" key="1">
    <source>
        <dbReference type="SAM" id="SignalP"/>
    </source>
</evidence>
<dbReference type="EMBL" id="JBAWKB010000003">
    <property type="protein sequence ID" value="MFH6772616.1"/>
    <property type="molecule type" value="Genomic_DNA"/>
</dbReference>
<gene>
    <name evidence="2" type="ORF">V8G58_11790</name>
</gene>
<organism evidence="2 3">
    <name type="scientific">Gaetbulibacter aestuarii</name>
    <dbReference type="NCBI Taxonomy" id="1502358"/>
    <lineage>
        <taxon>Bacteria</taxon>
        <taxon>Pseudomonadati</taxon>
        <taxon>Bacteroidota</taxon>
        <taxon>Flavobacteriia</taxon>
        <taxon>Flavobacteriales</taxon>
        <taxon>Flavobacteriaceae</taxon>
        <taxon>Gaetbulibacter</taxon>
    </lineage>
</organism>
<feature type="chain" id="PRO_5047345822" evidence="1">
    <location>
        <begin position="26"/>
        <end position="269"/>
    </location>
</feature>
<sequence length="269" mass="28840">MKKIPSFPSLPILVLLFFAILDNHAQVGIGTDLPNNSAQLDVVATNKGILIPRIALQTTSISNPITNPAVSLLVYNTATTADLNPGFYYWNGTEWVPIGNGSTDDLIETLTTLVDNGNGTMTYTDENGVRNIINTTVKVEDGTIDIDGDGTNDYNITLQDVINNLTTIVSGMETLTMLVDNGNGTMTYTDENGVENIINTTVKIDDGTIDIDGDGTNDNNVTLQDVINNLSTIVSSLETLTTLVDNGNGTMTYTDENGVENIINTTVKI</sequence>
<protein>
    <submittedName>
        <fullName evidence="2">Uncharacterized protein</fullName>
    </submittedName>
</protein>
<feature type="signal peptide" evidence="1">
    <location>
        <begin position="1"/>
        <end position="25"/>
    </location>
</feature>
<dbReference type="Proteomes" id="UP001610100">
    <property type="component" value="Unassembled WGS sequence"/>
</dbReference>
<reference evidence="2 3" key="1">
    <citation type="submission" date="2024-02" db="EMBL/GenBank/DDBJ databases">
        <title>A Gaetbulibacter species isolated from tidal flats and genomic insights of their niches.</title>
        <authorList>
            <person name="Ye Y."/>
        </authorList>
    </citation>
    <scope>NUCLEOTIDE SEQUENCE [LARGE SCALE GENOMIC DNA]</scope>
    <source>
        <strain evidence="2 3">KYW382</strain>
    </source>
</reference>
<name>A0ABW7N0K9_9FLAO</name>